<evidence type="ECO:0000256" key="1">
    <source>
        <dbReference type="ARBA" id="ARBA00022676"/>
    </source>
</evidence>
<evidence type="ECO:0000256" key="2">
    <source>
        <dbReference type="ARBA" id="ARBA00022679"/>
    </source>
</evidence>
<dbReference type="OrthoDB" id="9810066at2"/>
<organism evidence="4 5">
    <name type="scientific">Pontibacter chinhatensis</name>
    <dbReference type="NCBI Taxonomy" id="1436961"/>
    <lineage>
        <taxon>Bacteria</taxon>
        <taxon>Pseudomonadati</taxon>
        <taxon>Bacteroidota</taxon>
        <taxon>Cytophagia</taxon>
        <taxon>Cytophagales</taxon>
        <taxon>Hymenobacteraceae</taxon>
        <taxon>Pontibacter</taxon>
    </lineage>
</organism>
<keyword evidence="1 4" id="KW-0328">Glycosyltransferase</keyword>
<reference evidence="5" key="1">
    <citation type="submission" date="2016-10" db="EMBL/GenBank/DDBJ databases">
        <authorList>
            <person name="Varghese N."/>
            <person name="Submissions S."/>
        </authorList>
    </citation>
    <scope>NUCLEOTIDE SEQUENCE [LARGE SCALE GENOMIC DNA]</scope>
    <source>
        <strain evidence="5">LP51</strain>
    </source>
</reference>
<feature type="domain" description="Phosphoribosyltransferase" evidence="3">
    <location>
        <begin position="9"/>
        <end position="189"/>
    </location>
</feature>
<gene>
    <name evidence="4" type="ORF">SAMN05421739_102660</name>
</gene>
<accession>A0A1I2SE00</accession>
<dbReference type="InterPro" id="IPR000836">
    <property type="entry name" value="PRTase_dom"/>
</dbReference>
<proteinExistence type="predicted"/>
<keyword evidence="5" id="KW-1185">Reference proteome</keyword>
<evidence type="ECO:0000313" key="5">
    <source>
        <dbReference type="Proteomes" id="UP000198724"/>
    </source>
</evidence>
<dbReference type="InterPro" id="IPR029057">
    <property type="entry name" value="PRTase-like"/>
</dbReference>
<dbReference type="Proteomes" id="UP000198724">
    <property type="component" value="Unassembled WGS sequence"/>
</dbReference>
<dbReference type="GO" id="GO:0016757">
    <property type="term" value="F:glycosyltransferase activity"/>
    <property type="evidence" value="ECO:0007669"/>
    <property type="project" value="UniProtKB-KW"/>
</dbReference>
<evidence type="ECO:0000259" key="3">
    <source>
        <dbReference type="Pfam" id="PF00156"/>
    </source>
</evidence>
<evidence type="ECO:0000313" key="4">
    <source>
        <dbReference type="EMBL" id="SFG48241.1"/>
    </source>
</evidence>
<dbReference type="CDD" id="cd06223">
    <property type="entry name" value="PRTases_typeI"/>
    <property type="match status" value="1"/>
</dbReference>
<dbReference type="PANTHER" id="PTHR43363:SF1">
    <property type="entry name" value="HYPOXANTHINE-GUANINE PHOSPHORIBOSYLTRANSFERASE"/>
    <property type="match status" value="1"/>
</dbReference>
<dbReference type="SUPFAM" id="SSF53271">
    <property type="entry name" value="PRTase-like"/>
    <property type="match status" value="1"/>
</dbReference>
<dbReference type="STRING" id="1436961.SAMN05421739_102660"/>
<dbReference type="PANTHER" id="PTHR43363">
    <property type="entry name" value="HYPOXANTHINE PHOSPHORIBOSYLTRANSFERASE"/>
    <property type="match status" value="1"/>
</dbReference>
<sequence length="208" mass="23195">MDMIRNREEAAQLLTERLQEYTGEQGVVLAIPRGGVPVAAPIAKKLGMPLEVTVSKKIGHPLNPEFAIGAVSMDSVSYSPRPDVPEAYIRQEVGRIRESLKQKYSLFMGKRQHIPLQDRVVIIVDDGIATGRTLEATVELVRKEHPRKIVVAVPVAPPEAATRFSKMVDDFVCLLTPPFFQAVGQFYVQFSQTSDEEVIQLLEEQDKV</sequence>
<protein>
    <submittedName>
        <fullName evidence="4">Predicted phosphoribosyltransferase</fullName>
    </submittedName>
</protein>
<dbReference type="Gene3D" id="3.40.50.2020">
    <property type="match status" value="1"/>
</dbReference>
<dbReference type="Gene3D" id="3.30.1310.20">
    <property type="entry name" value="PRTase-like"/>
    <property type="match status" value="1"/>
</dbReference>
<dbReference type="RefSeq" id="WP_092100100.1">
    <property type="nucleotide sequence ID" value="NZ_FOOT01000002.1"/>
</dbReference>
<dbReference type="AlphaFoldDB" id="A0A1I2SE00"/>
<name>A0A1I2SE00_9BACT</name>
<dbReference type="Pfam" id="PF00156">
    <property type="entry name" value="Pribosyltran"/>
    <property type="match status" value="1"/>
</dbReference>
<keyword evidence="2 4" id="KW-0808">Transferase</keyword>
<dbReference type="EMBL" id="FOOT01000002">
    <property type="protein sequence ID" value="SFG48241.1"/>
    <property type="molecule type" value="Genomic_DNA"/>
</dbReference>